<sequence length="374" mass="43127">MKRKKKTEAGAEGSLNRLHAAKKVLRSREKTFGQPAGSLTYIGDQRVDKHVITIIGYDEGQQITKTITDVHECIELKKQFKVLWINIDGAYDPGIMEQIGAVFGINALTLEDILHTGQRPKVEDFEEYLYMVLQMIEFNQEKGEIIQEQLSLIIGDNYVITFQEKPGDMFDPVRQRIRAAGTKLRKYSADYLAYSLIDAVVDDYFSILEDIENTIDRLDVELIESYSQQAFQSLYALKRELIILRKSIWPLREEIGSITRDDFAVIGDGVEPYFRDVYDHIILVIDTIEVFRDIVTGMHETYLAGINNRMNEIMKVLTIIATVFMPLSFITGVFGMNFRVIPGLEWQWGFYVTIGVMGVIYGGMMFYFHTRKWF</sequence>
<evidence type="ECO:0000256" key="6">
    <source>
        <dbReference type="ARBA" id="ARBA00022989"/>
    </source>
</evidence>
<dbReference type="PANTHER" id="PTHR46494:SF1">
    <property type="entry name" value="CORA FAMILY METAL ION TRANSPORTER (EUROFUNG)"/>
    <property type="match status" value="1"/>
</dbReference>
<feature type="transmembrane region" description="Helical" evidence="8">
    <location>
        <begin position="348"/>
        <end position="368"/>
    </location>
</feature>
<feature type="transmembrane region" description="Helical" evidence="8">
    <location>
        <begin position="316"/>
        <end position="336"/>
    </location>
</feature>
<dbReference type="KEGG" id="cph:Cpha266_1912"/>
<keyword evidence="8" id="KW-0460">Magnesium</keyword>
<dbReference type="RefSeq" id="WP_011745735.1">
    <property type="nucleotide sequence ID" value="NC_008639.1"/>
</dbReference>
<evidence type="ECO:0000256" key="8">
    <source>
        <dbReference type="RuleBase" id="RU362010"/>
    </source>
</evidence>
<dbReference type="PANTHER" id="PTHR46494">
    <property type="entry name" value="CORA FAMILY METAL ION TRANSPORTER (EUROFUNG)"/>
    <property type="match status" value="1"/>
</dbReference>
<comment type="function">
    <text evidence="8">Mediates influx of magnesium ions.</text>
</comment>
<evidence type="ECO:0000256" key="7">
    <source>
        <dbReference type="ARBA" id="ARBA00023136"/>
    </source>
</evidence>
<proteinExistence type="inferred from homology"/>
<comment type="subcellular location">
    <subcellularLocation>
        <location evidence="1">Cell membrane</location>
        <topology evidence="1">Multi-pass membrane protein</topology>
    </subcellularLocation>
    <subcellularLocation>
        <location evidence="8">Membrane</location>
        <topology evidence="8">Multi-pass membrane protein</topology>
    </subcellularLocation>
</comment>
<keyword evidence="4 8" id="KW-1003">Cell membrane</keyword>
<evidence type="ECO:0000256" key="4">
    <source>
        <dbReference type="ARBA" id="ARBA00022475"/>
    </source>
</evidence>
<dbReference type="Proteomes" id="UP000008701">
    <property type="component" value="Chromosome"/>
</dbReference>
<keyword evidence="8" id="KW-0406">Ion transport</keyword>
<dbReference type="SUPFAM" id="SSF143865">
    <property type="entry name" value="CorA soluble domain-like"/>
    <property type="match status" value="1"/>
</dbReference>
<dbReference type="AlphaFoldDB" id="A1BHQ1"/>
<dbReference type="GO" id="GO:0015087">
    <property type="term" value="F:cobalt ion transmembrane transporter activity"/>
    <property type="evidence" value="ECO:0007669"/>
    <property type="project" value="UniProtKB-UniRule"/>
</dbReference>
<dbReference type="eggNOG" id="COG0598">
    <property type="taxonomic scope" value="Bacteria"/>
</dbReference>
<dbReference type="GO" id="GO:0000287">
    <property type="term" value="F:magnesium ion binding"/>
    <property type="evidence" value="ECO:0007669"/>
    <property type="project" value="TreeGrafter"/>
</dbReference>
<protein>
    <recommendedName>
        <fullName evidence="8">Magnesium transport protein CorA</fullName>
    </recommendedName>
</protein>
<dbReference type="InterPro" id="IPR004488">
    <property type="entry name" value="Mg/Co-transport_prot_CorA"/>
</dbReference>
<reference evidence="9 10" key="1">
    <citation type="submission" date="2006-12" db="EMBL/GenBank/DDBJ databases">
        <title>Complete sequence of Chlorobium phaeobacteroides DSM 266.</title>
        <authorList>
            <consortium name="US DOE Joint Genome Institute"/>
            <person name="Copeland A."/>
            <person name="Lucas S."/>
            <person name="Lapidus A."/>
            <person name="Barry K."/>
            <person name="Detter J.C."/>
            <person name="Glavina del Rio T."/>
            <person name="Hammon N."/>
            <person name="Israni S."/>
            <person name="Pitluck S."/>
            <person name="Goltsman E."/>
            <person name="Schmutz J."/>
            <person name="Larimer F."/>
            <person name="Land M."/>
            <person name="Hauser L."/>
            <person name="Mikhailova N."/>
            <person name="Li T."/>
            <person name="Overmann J."/>
            <person name="Bryant D.A."/>
            <person name="Richardson P."/>
        </authorList>
    </citation>
    <scope>NUCLEOTIDE SEQUENCE [LARGE SCALE GENOMIC DNA]</scope>
    <source>
        <strain evidence="9 10">DSM 266</strain>
    </source>
</reference>
<dbReference type="NCBIfam" id="TIGR00383">
    <property type="entry name" value="corA"/>
    <property type="match status" value="1"/>
</dbReference>
<keyword evidence="10" id="KW-1185">Reference proteome</keyword>
<organism evidence="9 10">
    <name type="scientific">Chlorobium phaeobacteroides (strain DSM 266 / SMG 266 / 2430)</name>
    <dbReference type="NCBI Taxonomy" id="290317"/>
    <lineage>
        <taxon>Bacteria</taxon>
        <taxon>Pseudomonadati</taxon>
        <taxon>Chlorobiota</taxon>
        <taxon>Chlorobiia</taxon>
        <taxon>Chlorobiales</taxon>
        <taxon>Chlorobiaceae</taxon>
        <taxon>Chlorobium/Pelodictyon group</taxon>
        <taxon>Chlorobium</taxon>
    </lineage>
</organism>
<dbReference type="GO" id="GO:0050897">
    <property type="term" value="F:cobalt ion binding"/>
    <property type="evidence" value="ECO:0007669"/>
    <property type="project" value="TreeGrafter"/>
</dbReference>
<evidence type="ECO:0000313" key="10">
    <source>
        <dbReference type="Proteomes" id="UP000008701"/>
    </source>
</evidence>
<dbReference type="InterPro" id="IPR002523">
    <property type="entry name" value="MgTranspt_CorA/ZnTranspt_ZntB"/>
</dbReference>
<dbReference type="CDD" id="cd12828">
    <property type="entry name" value="TmCorA-like_1"/>
    <property type="match status" value="1"/>
</dbReference>
<dbReference type="Pfam" id="PF01544">
    <property type="entry name" value="CorA"/>
    <property type="match status" value="1"/>
</dbReference>
<comment type="similarity">
    <text evidence="2 8">Belongs to the CorA metal ion transporter (MIT) (TC 1.A.35) family.</text>
</comment>
<dbReference type="InterPro" id="IPR045863">
    <property type="entry name" value="CorA_TM1_TM2"/>
</dbReference>
<gene>
    <name evidence="8" type="primary">corA</name>
    <name evidence="9" type="ordered locus">Cpha266_1912</name>
</gene>
<dbReference type="InterPro" id="IPR045861">
    <property type="entry name" value="CorA_cytoplasmic_dom"/>
</dbReference>
<evidence type="ECO:0000256" key="3">
    <source>
        <dbReference type="ARBA" id="ARBA00022448"/>
    </source>
</evidence>
<dbReference type="HOGENOM" id="CLU_007127_0_0_10"/>
<keyword evidence="6 8" id="KW-1133">Transmembrane helix</keyword>
<dbReference type="GO" id="GO:0005886">
    <property type="term" value="C:plasma membrane"/>
    <property type="evidence" value="ECO:0007669"/>
    <property type="project" value="UniProtKB-SubCell"/>
</dbReference>
<dbReference type="STRING" id="290317.Cpha266_1912"/>
<keyword evidence="5 8" id="KW-0812">Transmembrane</keyword>
<dbReference type="Gene3D" id="1.20.58.340">
    <property type="entry name" value="Magnesium transport protein CorA, transmembrane region"/>
    <property type="match status" value="2"/>
</dbReference>
<keyword evidence="7 8" id="KW-0472">Membrane</keyword>
<dbReference type="EMBL" id="CP000492">
    <property type="protein sequence ID" value="ABL65928.1"/>
    <property type="molecule type" value="Genomic_DNA"/>
</dbReference>
<dbReference type="FunFam" id="1.20.58.340:FF:000012">
    <property type="entry name" value="Magnesium transport protein CorA"/>
    <property type="match status" value="1"/>
</dbReference>
<evidence type="ECO:0000256" key="2">
    <source>
        <dbReference type="ARBA" id="ARBA00009765"/>
    </source>
</evidence>
<dbReference type="GO" id="GO:0015095">
    <property type="term" value="F:magnesium ion transmembrane transporter activity"/>
    <property type="evidence" value="ECO:0007669"/>
    <property type="project" value="UniProtKB-UniRule"/>
</dbReference>
<keyword evidence="3 8" id="KW-0813">Transport</keyword>
<evidence type="ECO:0000256" key="1">
    <source>
        <dbReference type="ARBA" id="ARBA00004651"/>
    </source>
</evidence>
<dbReference type="OrthoDB" id="9803416at2"/>
<evidence type="ECO:0000256" key="5">
    <source>
        <dbReference type="ARBA" id="ARBA00022692"/>
    </source>
</evidence>
<evidence type="ECO:0000313" key="9">
    <source>
        <dbReference type="EMBL" id="ABL65928.1"/>
    </source>
</evidence>
<dbReference type="Gene3D" id="3.30.460.20">
    <property type="entry name" value="CorA soluble domain-like"/>
    <property type="match status" value="1"/>
</dbReference>
<dbReference type="SUPFAM" id="SSF144083">
    <property type="entry name" value="Magnesium transport protein CorA, transmembrane region"/>
    <property type="match status" value="1"/>
</dbReference>
<accession>A1BHQ1</accession>
<name>A1BHQ1_CHLPD</name>